<protein>
    <submittedName>
        <fullName evidence="3">LLM class flavin-dependent oxidoreductase</fullName>
    </submittedName>
</protein>
<sequence>GPAPGPDLGLWLGTYGPRTLALTGARADGWLPSHAYLPLDGLPAASARIDTAARQADRDPTRIRKVYNIAGTITDASSSSPFTGTPGQWADQLATAADAGINAFVYWPATDHDTQIARFAQEVVPATGKLLGTP</sequence>
<dbReference type="Gene3D" id="3.20.20.30">
    <property type="entry name" value="Luciferase-like domain"/>
    <property type="match status" value="1"/>
</dbReference>
<dbReference type="AlphaFoldDB" id="A0A4R4ZM34"/>
<dbReference type="InterPro" id="IPR011251">
    <property type="entry name" value="Luciferase-like_dom"/>
</dbReference>
<keyword evidence="4" id="KW-1185">Reference proteome</keyword>
<reference evidence="3 4" key="1">
    <citation type="submission" date="2019-03" db="EMBL/GenBank/DDBJ databases">
        <title>Draft genome sequences of novel Actinobacteria.</title>
        <authorList>
            <person name="Sahin N."/>
            <person name="Ay H."/>
            <person name="Saygin H."/>
        </authorList>
    </citation>
    <scope>NUCLEOTIDE SEQUENCE [LARGE SCALE GENOMIC DNA]</scope>
    <source>
        <strain evidence="3 4">H3C3</strain>
    </source>
</reference>
<dbReference type="RefSeq" id="WP_131903730.1">
    <property type="nucleotide sequence ID" value="NZ_SMKU01000638.1"/>
</dbReference>
<dbReference type="InterPro" id="IPR036661">
    <property type="entry name" value="Luciferase-like_sf"/>
</dbReference>
<keyword evidence="1" id="KW-0560">Oxidoreductase</keyword>
<gene>
    <name evidence="3" type="ORF">E1298_46400</name>
</gene>
<dbReference type="GO" id="GO:0016705">
    <property type="term" value="F:oxidoreductase activity, acting on paired donors, with incorporation or reduction of molecular oxygen"/>
    <property type="evidence" value="ECO:0007669"/>
    <property type="project" value="InterPro"/>
</dbReference>
<evidence type="ECO:0000313" key="4">
    <source>
        <dbReference type="Proteomes" id="UP000294513"/>
    </source>
</evidence>
<organism evidence="3 4">
    <name type="scientific">Actinomadura rubrisoli</name>
    <dbReference type="NCBI Taxonomy" id="2530368"/>
    <lineage>
        <taxon>Bacteria</taxon>
        <taxon>Bacillati</taxon>
        <taxon>Actinomycetota</taxon>
        <taxon>Actinomycetes</taxon>
        <taxon>Streptosporangiales</taxon>
        <taxon>Thermomonosporaceae</taxon>
        <taxon>Actinomadura</taxon>
    </lineage>
</organism>
<evidence type="ECO:0000256" key="1">
    <source>
        <dbReference type="ARBA" id="ARBA00023002"/>
    </source>
</evidence>
<evidence type="ECO:0000259" key="2">
    <source>
        <dbReference type="Pfam" id="PF00296"/>
    </source>
</evidence>
<name>A0A4R4ZM34_9ACTN</name>
<feature type="domain" description="Luciferase-like" evidence="2">
    <location>
        <begin position="4"/>
        <end position="70"/>
    </location>
</feature>
<evidence type="ECO:0000313" key="3">
    <source>
        <dbReference type="EMBL" id="TDD59853.1"/>
    </source>
</evidence>
<proteinExistence type="predicted"/>
<dbReference type="SUPFAM" id="SSF51679">
    <property type="entry name" value="Bacterial luciferase-like"/>
    <property type="match status" value="1"/>
</dbReference>
<feature type="non-terminal residue" evidence="3">
    <location>
        <position position="1"/>
    </location>
</feature>
<dbReference type="EMBL" id="SMKU01000638">
    <property type="protein sequence ID" value="TDD59853.1"/>
    <property type="molecule type" value="Genomic_DNA"/>
</dbReference>
<accession>A0A4R4ZM34</accession>
<comment type="caution">
    <text evidence="3">The sequence shown here is derived from an EMBL/GenBank/DDBJ whole genome shotgun (WGS) entry which is preliminary data.</text>
</comment>
<dbReference type="InterPro" id="IPR050564">
    <property type="entry name" value="F420-G6PD/mer"/>
</dbReference>
<dbReference type="Pfam" id="PF00296">
    <property type="entry name" value="Bac_luciferase"/>
    <property type="match status" value="1"/>
</dbReference>
<dbReference type="PANTHER" id="PTHR43244:SF1">
    <property type="entry name" value="5,10-METHYLENETETRAHYDROMETHANOPTERIN REDUCTASE"/>
    <property type="match status" value="1"/>
</dbReference>
<dbReference type="Proteomes" id="UP000294513">
    <property type="component" value="Unassembled WGS sequence"/>
</dbReference>
<dbReference type="PANTHER" id="PTHR43244">
    <property type="match status" value="1"/>
</dbReference>
<dbReference type="OrthoDB" id="9775082at2"/>